<dbReference type="PANTHER" id="PTHR10151">
    <property type="entry name" value="ECTONUCLEOTIDE PYROPHOSPHATASE/PHOSPHODIESTERASE"/>
    <property type="match status" value="1"/>
</dbReference>
<dbReference type="SUPFAM" id="SSF53649">
    <property type="entry name" value="Alkaline phosphatase-like"/>
    <property type="match status" value="1"/>
</dbReference>
<dbReference type="OrthoDB" id="9779418at2"/>
<keyword evidence="1" id="KW-0472">Membrane</keyword>
<dbReference type="PANTHER" id="PTHR10151:SF120">
    <property type="entry name" value="BIS(5'-ADENOSYL)-TRIPHOSPHATASE"/>
    <property type="match status" value="1"/>
</dbReference>
<proteinExistence type="predicted"/>
<dbReference type="GO" id="GO:0016787">
    <property type="term" value="F:hydrolase activity"/>
    <property type="evidence" value="ECO:0007669"/>
    <property type="project" value="UniProtKB-ARBA"/>
</dbReference>
<sequence>MLASWTESIGTRQLSSCAHGVVSSALVWRKRGVMRKFRFLVVLFAAAVACMAQAKKPLVVVVSVDGMRPDYVTYAEEHKLELPFLLGMMHNGVYAHGVTGVLPTYTYPSHTTLVTGVWPAKHGVLNNRPFDPLGKDPSAWWWSFSTIKVPTLWQAAHDAGVKTAAVNWPVTQGAPIDYNIPEFWNPSPQDDGSTLENASTPAGMLKDLEKTLGRYPSKVVDVANDHKRVAFAVAILNQYHPGLLAVHLAGLDTAQHDHGPFSEAANAAVQEEDKLLKEIYDAAYAQDKNVVFSVLSDHGFEPVNYYVSLKRAFVDAGLIAVDAKGNVTSWKAMPWVSGGTAAIMLNEPNDAETKQAVLALLRKLAIDPANGIGHIYNHDETAAMGGYPDAAFLVAMRPGWQAIAELKPEVATGVGNLGAHGYLASDPALRSAFFIMGPGLKPGKDLGLIDMRQIAPTLAGVLGAQLPTADGKAIDLK</sequence>
<evidence type="ECO:0000256" key="1">
    <source>
        <dbReference type="SAM" id="Phobius"/>
    </source>
</evidence>
<keyword evidence="3" id="KW-1185">Reference proteome</keyword>
<dbReference type="AlphaFoldDB" id="A0A5B9E8H3"/>
<protein>
    <submittedName>
        <fullName evidence="2">Alkaline phosphatase family protein</fullName>
    </submittedName>
</protein>
<gene>
    <name evidence="2" type="ORF">FTW19_01375</name>
</gene>
<dbReference type="Gene3D" id="3.40.720.10">
    <property type="entry name" value="Alkaline Phosphatase, subunit A"/>
    <property type="match status" value="1"/>
</dbReference>
<dbReference type="InterPro" id="IPR002591">
    <property type="entry name" value="Phosphodiest/P_Trfase"/>
</dbReference>
<evidence type="ECO:0000313" key="2">
    <source>
        <dbReference type="EMBL" id="QEE26771.1"/>
    </source>
</evidence>
<reference evidence="2 3" key="1">
    <citation type="submission" date="2019-08" db="EMBL/GenBank/DDBJ databases">
        <title>Complete genome sequence of Terriglobus albidus strain ORNL.</title>
        <authorList>
            <person name="Podar M."/>
        </authorList>
    </citation>
    <scope>NUCLEOTIDE SEQUENCE [LARGE SCALE GENOMIC DNA]</scope>
    <source>
        <strain evidence="2 3">ORNL</strain>
    </source>
</reference>
<evidence type="ECO:0000313" key="3">
    <source>
        <dbReference type="Proteomes" id="UP000321820"/>
    </source>
</evidence>
<dbReference type="Proteomes" id="UP000321820">
    <property type="component" value="Chromosome"/>
</dbReference>
<dbReference type="Pfam" id="PF01663">
    <property type="entry name" value="Phosphodiest"/>
    <property type="match status" value="1"/>
</dbReference>
<dbReference type="InterPro" id="IPR017850">
    <property type="entry name" value="Alkaline_phosphatase_core_sf"/>
</dbReference>
<organism evidence="2 3">
    <name type="scientific">Terriglobus albidus</name>
    <dbReference type="NCBI Taxonomy" id="1592106"/>
    <lineage>
        <taxon>Bacteria</taxon>
        <taxon>Pseudomonadati</taxon>
        <taxon>Acidobacteriota</taxon>
        <taxon>Terriglobia</taxon>
        <taxon>Terriglobales</taxon>
        <taxon>Acidobacteriaceae</taxon>
        <taxon>Terriglobus</taxon>
    </lineage>
</organism>
<feature type="transmembrane region" description="Helical" evidence="1">
    <location>
        <begin position="37"/>
        <end position="54"/>
    </location>
</feature>
<dbReference type="CDD" id="cd16018">
    <property type="entry name" value="Enpp"/>
    <property type="match status" value="1"/>
</dbReference>
<keyword evidence="1" id="KW-0812">Transmembrane</keyword>
<accession>A0A5B9E8H3</accession>
<name>A0A5B9E8H3_9BACT</name>
<keyword evidence="1" id="KW-1133">Transmembrane helix</keyword>
<dbReference type="EMBL" id="CP042806">
    <property type="protein sequence ID" value="QEE26771.1"/>
    <property type="molecule type" value="Genomic_DNA"/>
</dbReference>
<dbReference type="KEGG" id="talb:FTW19_01375"/>